<comment type="caution">
    <text evidence="8">The sequence shown here is derived from an EMBL/GenBank/DDBJ whole genome shotgun (WGS) entry which is preliminary data.</text>
</comment>
<dbReference type="AlphaFoldDB" id="A0AA87ZUH3"/>
<dbReference type="SUPFAM" id="SSF118310">
    <property type="entry name" value="AN1-like Zinc finger"/>
    <property type="match status" value="2"/>
</dbReference>
<dbReference type="Pfam" id="PF01428">
    <property type="entry name" value="zf-AN1"/>
    <property type="match status" value="2"/>
</dbReference>
<dbReference type="Proteomes" id="UP001187192">
    <property type="component" value="Unassembled WGS sequence"/>
</dbReference>
<dbReference type="EMBL" id="BTGU01000014">
    <property type="protein sequence ID" value="GMN42438.1"/>
    <property type="molecule type" value="Genomic_DNA"/>
</dbReference>
<feature type="domain" description="AN1-type" evidence="7">
    <location>
        <begin position="96"/>
        <end position="146"/>
    </location>
</feature>
<dbReference type="SMART" id="SM00154">
    <property type="entry name" value="ZnF_AN1"/>
    <property type="match status" value="2"/>
</dbReference>
<evidence type="ECO:0000313" key="8">
    <source>
        <dbReference type="EMBL" id="GMN42438.1"/>
    </source>
</evidence>
<dbReference type="PANTHER" id="PTHR14677:SF20">
    <property type="entry name" value="ZINC FINGER AN1-TYPE CONTAINING 2A-RELATED"/>
    <property type="match status" value="1"/>
</dbReference>
<dbReference type="FunFam" id="4.10.1110.10:FF:000003">
    <property type="entry name" value="AN1-type zinc finger protein 2B isoform X1"/>
    <property type="match status" value="1"/>
</dbReference>
<dbReference type="Gene3D" id="4.10.1110.10">
    <property type="entry name" value="AN1-like Zinc finger"/>
    <property type="match status" value="2"/>
</dbReference>
<evidence type="ECO:0000256" key="5">
    <source>
        <dbReference type="ARBA" id="ARBA00022833"/>
    </source>
</evidence>
<dbReference type="PANTHER" id="PTHR14677">
    <property type="entry name" value="ARSENITE INDUCUBLE RNA ASSOCIATED PROTEIN AIP-1-RELATED"/>
    <property type="match status" value="1"/>
</dbReference>
<dbReference type="InterPro" id="IPR035896">
    <property type="entry name" value="AN1-like_Znf"/>
</dbReference>
<keyword evidence="2" id="KW-0479">Metal-binding</keyword>
<organism evidence="8 9">
    <name type="scientific">Ficus carica</name>
    <name type="common">Common fig</name>
    <dbReference type="NCBI Taxonomy" id="3494"/>
    <lineage>
        <taxon>Eukaryota</taxon>
        <taxon>Viridiplantae</taxon>
        <taxon>Streptophyta</taxon>
        <taxon>Embryophyta</taxon>
        <taxon>Tracheophyta</taxon>
        <taxon>Spermatophyta</taxon>
        <taxon>Magnoliopsida</taxon>
        <taxon>eudicotyledons</taxon>
        <taxon>Gunneridae</taxon>
        <taxon>Pentapetalae</taxon>
        <taxon>rosids</taxon>
        <taxon>fabids</taxon>
        <taxon>Rosales</taxon>
        <taxon>Moraceae</taxon>
        <taxon>Ficeae</taxon>
        <taxon>Ficus</taxon>
    </lineage>
</organism>
<evidence type="ECO:0000256" key="1">
    <source>
        <dbReference type="ARBA" id="ARBA00003732"/>
    </source>
</evidence>
<evidence type="ECO:0000313" key="9">
    <source>
        <dbReference type="Proteomes" id="UP001187192"/>
    </source>
</evidence>
<comment type="function">
    <text evidence="1">May be involved in environmental stress response.</text>
</comment>
<evidence type="ECO:0000256" key="3">
    <source>
        <dbReference type="ARBA" id="ARBA00022737"/>
    </source>
</evidence>
<keyword evidence="5" id="KW-0862">Zinc</keyword>
<dbReference type="GO" id="GO:0008270">
    <property type="term" value="F:zinc ion binding"/>
    <property type="evidence" value="ECO:0007669"/>
    <property type="project" value="UniProtKB-KW"/>
</dbReference>
<dbReference type="GO" id="GO:0005737">
    <property type="term" value="C:cytoplasm"/>
    <property type="evidence" value="ECO:0007669"/>
    <property type="project" value="TreeGrafter"/>
</dbReference>
<feature type="domain" description="AN1-type" evidence="7">
    <location>
        <begin position="9"/>
        <end position="57"/>
    </location>
</feature>
<keyword evidence="4 6" id="KW-0863">Zinc-finger</keyword>
<dbReference type="InterPro" id="IPR000058">
    <property type="entry name" value="Znf_AN1"/>
</dbReference>
<evidence type="ECO:0000259" key="7">
    <source>
        <dbReference type="PROSITE" id="PS51039"/>
    </source>
</evidence>
<keyword evidence="3" id="KW-0677">Repeat</keyword>
<evidence type="ECO:0000256" key="2">
    <source>
        <dbReference type="ARBA" id="ARBA00022723"/>
    </source>
</evidence>
<evidence type="ECO:0000256" key="6">
    <source>
        <dbReference type="PROSITE-ProRule" id="PRU00449"/>
    </source>
</evidence>
<evidence type="ECO:0000256" key="4">
    <source>
        <dbReference type="ARBA" id="ARBA00022771"/>
    </source>
</evidence>
<sequence>MGGGTEAFPDLGKHCQHSDCNQLDFLPFNCDGCHKVFCLEHRSYKSHECPKSDHNSRKVVVCETCSAAIETTGHGADEEKVLLAQHAKSGNCDPKKKKKPTCPVKRCKEALTFSNSSVCKTCHLKVCLKHRFPADHECIKQPRVPVAAVSGNGGRRWNGNFLAALASRSGKDCAKSGFVFATNPALKHVRT</sequence>
<name>A0AA87ZUH3_FICCA</name>
<proteinExistence type="predicted"/>
<dbReference type="PROSITE" id="PS51039">
    <property type="entry name" value="ZF_AN1"/>
    <property type="match status" value="2"/>
</dbReference>
<protein>
    <recommendedName>
        <fullName evidence="7">AN1-type domain-containing protein</fullName>
    </recommendedName>
</protein>
<accession>A0AA87ZUH3</accession>
<gene>
    <name evidence="8" type="ORF">TIFTF001_011650</name>
</gene>
<keyword evidence="9" id="KW-1185">Reference proteome</keyword>
<reference evidence="8" key="1">
    <citation type="submission" date="2023-07" db="EMBL/GenBank/DDBJ databases">
        <title>draft genome sequence of fig (Ficus carica).</title>
        <authorList>
            <person name="Takahashi T."/>
            <person name="Nishimura K."/>
        </authorList>
    </citation>
    <scope>NUCLEOTIDE SEQUENCE</scope>
</reference>